<protein>
    <submittedName>
        <fullName evidence="10">Sulfate/thiosulfate import ATP-binding protein CysA</fullName>
    </submittedName>
</protein>
<evidence type="ECO:0000256" key="4">
    <source>
        <dbReference type="ARBA" id="ARBA00022741"/>
    </source>
</evidence>
<dbReference type="SMART" id="SM00382">
    <property type="entry name" value="AAA"/>
    <property type="match status" value="1"/>
</dbReference>
<dbReference type="InterPro" id="IPR003593">
    <property type="entry name" value="AAA+_ATPase"/>
</dbReference>
<proteinExistence type="predicted"/>
<keyword evidence="4" id="KW-0547">Nucleotide-binding</keyword>
<dbReference type="EMBL" id="BAABRR010000003">
    <property type="protein sequence ID" value="GAA5518308.1"/>
    <property type="molecule type" value="Genomic_DNA"/>
</dbReference>
<keyword evidence="3" id="KW-0410">Iron transport</keyword>
<evidence type="ECO:0000256" key="6">
    <source>
        <dbReference type="ARBA" id="ARBA00023004"/>
    </source>
</evidence>
<evidence type="ECO:0000259" key="9">
    <source>
        <dbReference type="PROSITE" id="PS50893"/>
    </source>
</evidence>
<dbReference type="Pfam" id="PF00005">
    <property type="entry name" value="ABC_tran"/>
    <property type="match status" value="1"/>
</dbReference>
<evidence type="ECO:0000313" key="10">
    <source>
        <dbReference type="EMBL" id="GAA5518308.1"/>
    </source>
</evidence>
<dbReference type="PROSITE" id="PS50893">
    <property type="entry name" value="ABC_TRANSPORTER_2"/>
    <property type="match status" value="1"/>
</dbReference>
<dbReference type="CDD" id="cd03259">
    <property type="entry name" value="ABC_Carb_Solutes_like"/>
    <property type="match status" value="1"/>
</dbReference>
<dbReference type="InterPro" id="IPR003439">
    <property type="entry name" value="ABC_transporter-like_ATP-bd"/>
</dbReference>
<keyword evidence="6" id="KW-0408">Iron</keyword>
<dbReference type="PANTHER" id="PTHR42781">
    <property type="entry name" value="SPERMIDINE/PUTRESCINE IMPORT ATP-BINDING PROTEIN POTA"/>
    <property type="match status" value="1"/>
</dbReference>
<keyword evidence="1" id="KW-0813">Transport</keyword>
<feature type="domain" description="ABC transporter" evidence="9">
    <location>
        <begin position="11"/>
        <end position="221"/>
    </location>
</feature>
<sequence>MNSAPRTGLEVRGLRVVYPGQPPVEAVRGVDLTISTGEVVALLGPSGCGKSSLLSAVVGVIEPAGGSVAWDGEDLTRMPVHRRGFGLVFQDGQLFPHLSVGANIAFGLEMAGMGRAARTARVADLLDMVGLAGLGDRGVTELSGGQRQRVALARSLAPRPRLLALDEPLSSLDANLRARLAVEVRDILHAEGTTGLVVTHDPAEAQVMAHRVLRMSDGHLL</sequence>
<evidence type="ECO:0000256" key="3">
    <source>
        <dbReference type="ARBA" id="ARBA00022496"/>
    </source>
</evidence>
<keyword evidence="11" id="KW-1185">Reference proteome</keyword>
<dbReference type="InterPro" id="IPR050093">
    <property type="entry name" value="ABC_SmlMolc_Importer"/>
</dbReference>
<dbReference type="SUPFAM" id="SSF52540">
    <property type="entry name" value="P-loop containing nucleoside triphosphate hydrolases"/>
    <property type="match status" value="1"/>
</dbReference>
<dbReference type="PROSITE" id="PS00211">
    <property type="entry name" value="ABC_TRANSPORTER_1"/>
    <property type="match status" value="1"/>
</dbReference>
<organism evidence="10 11">
    <name type="scientific">Demequina sediminis</name>
    <dbReference type="NCBI Taxonomy" id="1930058"/>
    <lineage>
        <taxon>Bacteria</taxon>
        <taxon>Bacillati</taxon>
        <taxon>Actinomycetota</taxon>
        <taxon>Actinomycetes</taxon>
        <taxon>Micrococcales</taxon>
        <taxon>Demequinaceae</taxon>
        <taxon>Demequina</taxon>
    </lineage>
</organism>
<dbReference type="Gene3D" id="3.40.50.300">
    <property type="entry name" value="P-loop containing nucleotide triphosphate hydrolases"/>
    <property type="match status" value="1"/>
</dbReference>
<keyword evidence="5 10" id="KW-0067">ATP-binding</keyword>
<dbReference type="Proteomes" id="UP001426770">
    <property type="component" value="Unassembled WGS sequence"/>
</dbReference>
<evidence type="ECO:0000256" key="5">
    <source>
        <dbReference type="ARBA" id="ARBA00022840"/>
    </source>
</evidence>
<dbReference type="RefSeq" id="WP_345378630.1">
    <property type="nucleotide sequence ID" value="NZ_BAABRR010000003.1"/>
</dbReference>
<gene>
    <name evidence="10" type="primary">cysA</name>
    <name evidence="10" type="ORF">Lsed01_00730</name>
</gene>
<dbReference type="GO" id="GO:0005524">
    <property type="term" value="F:ATP binding"/>
    <property type="evidence" value="ECO:0007669"/>
    <property type="project" value="UniProtKB-KW"/>
</dbReference>
<evidence type="ECO:0000313" key="11">
    <source>
        <dbReference type="Proteomes" id="UP001426770"/>
    </source>
</evidence>
<keyword evidence="7" id="KW-0406">Ion transport</keyword>
<accession>A0ABP9WH54</accession>
<reference evidence="10 11" key="1">
    <citation type="submission" date="2024-02" db="EMBL/GenBank/DDBJ databases">
        <title>Lysinimicrobium sediminis NBRC 112286.</title>
        <authorList>
            <person name="Ichikawa N."/>
            <person name="Katano-Makiyama Y."/>
            <person name="Hidaka K."/>
        </authorList>
    </citation>
    <scope>NUCLEOTIDE SEQUENCE [LARGE SCALE GENOMIC DNA]</scope>
    <source>
        <strain evidence="10 11">NBRC 112286</strain>
    </source>
</reference>
<comment type="caution">
    <text evidence="10">The sequence shown here is derived from an EMBL/GenBank/DDBJ whole genome shotgun (WGS) entry which is preliminary data.</text>
</comment>
<dbReference type="PANTHER" id="PTHR42781:SF4">
    <property type="entry name" value="SPERMIDINE_PUTRESCINE IMPORT ATP-BINDING PROTEIN POTA"/>
    <property type="match status" value="1"/>
</dbReference>
<dbReference type="InterPro" id="IPR017871">
    <property type="entry name" value="ABC_transporter-like_CS"/>
</dbReference>
<keyword evidence="2" id="KW-1003">Cell membrane</keyword>
<evidence type="ECO:0000256" key="8">
    <source>
        <dbReference type="ARBA" id="ARBA00023136"/>
    </source>
</evidence>
<evidence type="ECO:0000256" key="1">
    <source>
        <dbReference type="ARBA" id="ARBA00022448"/>
    </source>
</evidence>
<keyword evidence="8" id="KW-0472">Membrane</keyword>
<dbReference type="InterPro" id="IPR015853">
    <property type="entry name" value="ABC_transpr_FbpC"/>
</dbReference>
<evidence type="ECO:0000256" key="7">
    <source>
        <dbReference type="ARBA" id="ARBA00023065"/>
    </source>
</evidence>
<evidence type="ECO:0000256" key="2">
    <source>
        <dbReference type="ARBA" id="ARBA00022475"/>
    </source>
</evidence>
<dbReference type="InterPro" id="IPR027417">
    <property type="entry name" value="P-loop_NTPase"/>
</dbReference>
<name>A0ABP9WH54_9MICO</name>